<protein>
    <submittedName>
        <fullName evidence="1">Cytochrome</fullName>
    </submittedName>
</protein>
<dbReference type="AlphaFoldDB" id="A0ABD1RJB6"/>
<gene>
    <name evidence="1" type="ORF">Fot_41785</name>
</gene>
<accession>A0ABD1RJB6</accession>
<reference evidence="2" key="1">
    <citation type="submission" date="2024-07" db="EMBL/GenBank/DDBJ databases">
        <title>Two chromosome-level genome assemblies of Korean endemic species Abeliophyllum distichum and Forsythia ovata (Oleaceae).</title>
        <authorList>
            <person name="Jang H."/>
        </authorList>
    </citation>
    <scope>NUCLEOTIDE SEQUENCE [LARGE SCALE GENOMIC DNA]</scope>
</reference>
<sequence>MAKQVLRLLVLMVNTGELRKISVIELFTVKRVNHFWNIREKESYEGKQFEGYYKFQEAIGGLWAADFFPKFGWILDGNVFPEGLIDEHLDPDRPRPEHKDIIDVLLEISKDNTSNSSSRDHISN</sequence>
<dbReference type="Proteomes" id="UP001604277">
    <property type="component" value="Unassembled WGS sequence"/>
</dbReference>
<keyword evidence="2" id="KW-1185">Reference proteome</keyword>
<proteinExistence type="predicted"/>
<comment type="caution">
    <text evidence="1">The sequence shown here is derived from an EMBL/GenBank/DDBJ whole genome shotgun (WGS) entry which is preliminary data.</text>
</comment>
<name>A0ABD1RJB6_9LAMI</name>
<organism evidence="1 2">
    <name type="scientific">Forsythia ovata</name>
    <dbReference type="NCBI Taxonomy" id="205694"/>
    <lineage>
        <taxon>Eukaryota</taxon>
        <taxon>Viridiplantae</taxon>
        <taxon>Streptophyta</taxon>
        <taxon>Embryophyta</taxon>
        <taxon>Tracheophyta</taxon>
        <taxon>Spermatophyta</taxon>
        <taxon>Magnoliopsida</taxon>
        <taxon>eudicotyledons</taxon>
        <taxon>Gunneridae</taxon>
        <taxon>Pentapetalae</taxon>
        <taxon>asterids</taxon>
        <taxon>lamiids</taxon>
        <taxon>Lamiales</taxon>
        <taxon>Oleaceae</taxon>
        <taxon>Forsythieae</taxon>
        <taxon>Forsythia</taxon>
    </lineage>
</organism>
<dbReference type="EMBL" id="JBFOLJ010000012">
    <property type="protein sequence ID" value="KAL2488493.1"/>
    <property type="molecule type" value="Genomic_DNA"/>
</dbReference>
<evidence type="ECO:0000313" key="1">
    <source>
        <dbReference type="EMBL" id="KAL2488493.1"/>
    </source>
</evidence>
<evidence type="ECO:0000313" key="2">
    <source>
        <dbReference type="Proteomes" id="UP001604277"/>
    </source>
</evidence>